<dbReference type="InterPro" id="IPR037175">
    <property type="entry name" value="KFase_sf"/>
</dbReference>
<dbReference type="PANTHER" id="PTHR43564:SF2">
    <property type="entry name" value="BLR6059 PROTEIN"/>
    <property type="match status" value="1"/>
</dbReference>
<evidence type="ECO:0008006" key="3">
    <source>
        <dbReference type="Google" id="ProtNLM"/>
    </source>
</evidence>
<protein>
    <recommendedName>
        <fullName evidence="3">Cyclase</fullName>
    </recommendedName>
</protein>
<evidence type="ECO:0000313" key="1">
    <source>
        <dbReference type="EMBL" id="BBO85965.1"/>
    </source>
</evidence>
<dbReference type="GO" id="GO:0004061">
    <property type="term" value="F:arylformamidase activity"/>
    <property type="evidence" value="ECO:0007669"/>
    <property type="project" value="InterPro"/>
</dbReference>
<dbReference type="PANTHER" id="PTHR43564">
    <property type="entry name" value="KYNURENINE FORMAMIDASE-LIKE PROTEIN"/>
    <property type="match status" value="1"/>
</dbReference>
<dbReference type="Gene3D" id="3.50.30.50">
    <property type="entry name" value="Putative cyclase"/>
    <property type="match status" value="1"/>
</dbReference>
<dbReference type="Pfam" id="PF04199">
    <property type="entry name" value="Cyclase"/>
    <property type="match status" value="1"/>
</dbReference>
<sequence length="252" mass="28607">MKIIDLSVPIQPSPPESPLKVEIDYIDHKQGRKIFGPMFNLLDDDFPEGNFSAVENIKLTSHSGTHLDAPWHYWPTSEGKPSRTVDELPLDWFFHDGVVLDMTHKKAGEEIGTDDLKTALDRISYTLKPFDIVMLHTGAVKYYGQANYTEMHPGATRESTLWLIEQGIRVTGIDAWGWDKPFSVMSREVRDGKKEKLWAAHFAGKEKEYCHLENLTNLDKLPRPFGFKVSVFPIKIEKAGGGWVRAVALVEE</sequence>
<dbReference type="SUPFAM" id="SSF102198">
    <property type="entry name" value="Putative cyclase"/>
    <property type="match status" value="1"/>
</dbReference>
<reference evidence="1 2" key="1">
    <citation type="submission" date="2019-11" db="EMBL/GenBank/DDBJ databases">
        <title>Comparative genomics of hydrocarbon-degrading Desulfosarcina strains.</title>
        <authorList>
            <person name="Watanabe M."/>
            <person name="Kojima H."/>
            <person name="Fukui M."/>
        </authorList>
    </citation>
    <scope>NUCLEOTIDE SEQUENCE [LARGE SCALE GENOMIC DNA]</scope>
    <source>
        <strain evidence="1 2">28bB2T</strain>
    </source>
</reference>
<name>A0A5K8A098_9BACT</name>
<dbReference type="InterPro" id="IPR007325">
    <property type="entry name" value="KFase/CYL"/>
</dbReference>
<dbReference type="Proteomes" id="UP000425960">
    <property type="component" value="Chromosome"/>
</dbReference>
<organism evidence="1 2">
    <name type="scientific">Desulfosarcina ovata subsp. sediminis</name>
    <dbReference type="NCBI Taxonomy" id="885957"/>
    <lineage>
        <taxon>Bacteria</taxon>
        <taxon>Pseudomonadati</taxon>
        <taxon>Thermodesulfobacteriota</taxon>
        <taxon>Desulfobacteria</taxon>
        <taxon>Desulfobacterales</taxon>
        <taxon>Desulfosarcinaceae</taxon>
        <taxon>Desulfosarcina</taxon>
    </lineage>
</organism>
<dbReference type="AlphaFoldDB" id="A0A5K8A098"/>
<dbReference type="RefSeq" id="WP_155325416.1">
    <property type="nucleotide sequence ID" value="NZ_AP021876.1"/>
</dbReference>
<accession>A0A5K8A098</accession>
<dbReference type="EMBL" id="AP021876">
    <property type="protein sequence ID" value="BBO85965.1"/>
    <property type="molecule type" value="Genomic_DNA"/>
</dbReference>
<gene>
    <name evidence="1" type="ORF">DSCO28_65310</name>
</gene>
<dbReference type="GO" id="GO:0019441">
    <property type="term" value="P:L-tryptophan catabolic process to kynurenine"/>
    <property type="evidence" value="ECO:0007669"/>
    <property type="project" value="InterPro"/>
</dbReference>
<evidence type="ECO:0000313" key="2">
    <source>
        <dbReference type="Proteomes" id="UP000425960"/>
    </source>
</evidence>
<dbReference type="KEGG" id="dov:DSCO28_65310"/>
<proteinExistence type="predicted"/>